<dbReference type="EMBL" id="SISP01000005">
    <property type="protein sequence ID" value="TBM44734.1"/>
    <property type="molecule type" value="Genomic_DNA"/>
</dbReference>
<name>A0A0E4CCK7_VIBCL</name>
<dbReference type="AlphaFoldDB" id="A0A0E4CCK7"/>
<protein>
    <submittedName>
        <fullName evidence="1">Phosphoribosylamine--glycine ligase</fullName>
    </submittedName>
</protein>
<evidence type="ECO:0000313" key="2">
    <source>
        <dbReference type="Proteomes" id="UP000294145"/>
    </source>
</evidence>
<organism evidence="1 2">
    <name type="scientific">Vibrio cholerae</name>
    <dbReference type="NCBI Taxonomy" id="666"/>
    <lineage>
        <taxon>Bacteria</taxon>
        <taxon>Pseudomonadati</taxon>
        <taxon>Pseudomonadota</taxon>
        <taxon>Gammaproteobacteria</taxon>
        <taxon>Vibrionales</taxon>
        <taxon>Vibrionaceae</taxon>
        <taxon>Vibrio</taxon>
    </lineage>
</organism>
<comment type="caution">
    <text evidence="1">The sequence shown here is derived from an EMBL/GenBank/DDBJ whole genome shotgun (WGS) entry which is preliminary data.</text>
</comment>
<dbReference type="RefSeq" id="WP_001903646.1">
    <property type="nucleotide sequence ID" value="NZ_AP024967.1"/>
</dbReference>
<evidence type="ECO:0000313" key="1">
    <source>
        <dbReference type="EMBL" id="TBM44734.1"/>
    </source>
</evidence>
<keyword evidence="1" id="KW-0436">Ligase</keyword>
<accession>A0A0E4CCK7</accession>
<sequence length="59" mass="7028">MGKFKLSLKFVLEKPFFSDYFSHAKRLREIFCNKLVRIRAIEIAADKVFPQMALLFFAR</sequence>
<dbReference type="Proteomes" id="UP000294145">
    <property type="component" value="Unassembled WGS sequence"/>
</dbReference>
<proteinExistence type="predicted"/>
<reference evidence="1 2" key="1">
    <citation type="submission" date="2019-02" db="EMBL/GenBank/DDBJ databases">
        <title>Genomic plasticity associated with the antimicrobial resistance in Vibrio cholerae.</title>
        <authorList>
            <person name="Verma J."/>
            <person name="Bag S."/>
            <person name="Saha B."/>
            <person name="Kumar P."/>
            <person name="Ghosh T.S."/>
            <person name="Dayal M."/>
            <person name="Senapati T."/>
            <person name="Mehra S."/>
            <person name="Dey P."/>
            <person name="Desigamani A."/>
            <person name="Kumar D."/>
            <person name="Rana P."/>
            <person name="Kumar B."/>
            <person name="Maiti T.K."/>
            <person name="Sharma N.C."/>
            <person name="Bhadra R.K."/>
            <person name="Mutreja A."/>
            <person name="Nair G.B."/>
            <person name="Ramamurthy T."/>
            <person name="Das B."/>
        </authorList>
    </citation>
    <scope>NUCLEOTIDE SEQUENCE [LARGE SCALE GENOMIC DNA]</scope>
    <source>
        <strain evidence="1 2">IDH06781</strain>
    </source>
</reference>
<gene>
    <name evidence="1" type="ORF">EYB64_05215</name>
</gene>
<dbReference type="GO" id="GO:0016874">
    <property type="term" value="F:ligase activity"/>
    <property type="evidence" value="ECO:0007669"/>
    <property type="project" value="UniProtKB-KW"/>
</dbReference>